<dbReference type="Ensembl" id="ENSCSET00000024844.1">
    <property type="protein sequence ID" value="ENSCSEP00000024513.1"/>
    <property type="gene ID" value="ENSCSEG00000015658.1"/>
</dbReference>
<evidence type="ECO:0000313" key="2">
    <source>
        <dbReference type="Ensembl" id="ENSCSEP00000024513.1"/>
    </source>
</evidence>
<dbReference type="Gene3D" id="3.80.10.10">
    <property type="entry name" value="Ribonuclease Inhibitor"/>
    <property type="match status" value="2"/>
</dbReference>
<dbReference type="AlphaFoldDB" id="A0A3P8WAM1"/>
<dbReference type="Pfam" id="PF13516">
    <property type="entry name" value="LRR_6"/>
    <property type="match status" value="8"/>
</dbReference>
<evidence type="ECO:0000313" key="3">
    <source>
        <dbReference type="Proteomes" id="UP000265120"/>
    </source>
</evidence>
<dbReference type="InterPro" id="IPR032675">
    <property type="entry name" value="LRR_dom_sf"/>
</dbReference>
<dbReference type="PANTHER" id="PTHR24111:SF4">
    <property type="entry name" value="LEUCINE-RICH REPEAT-CONTAINING PROTEIN 34"/>
    <property type="match status" value="1"/>
</dbReference>
<accession>A0A3P8WAM1</accession>
<dbReference type="FunCoup" id="A0A3P8WAM1">
    <property type="interactions" value="521"/>
</dbReference>
<dbReference type="CTD" id="151827"/>
<dbReference type="Proteomes" id="UP000265120">
    <property type="component" value="Chromosome 3"/>
</dbReference>
<reference evidence="2" key="3">
    <citation type="submission" date="2025-09" db="UniProtKB">
        <authorList>
            <consortium name="Ensembl"/>
        </authorList>
    </citation>
    <scope>IDENTIFICATION</scope>
</reference>
<proteinExistence type="predicted"/>
<dbReference type="InterPro" id="IPR052201">
    <property type="entry name" value="LRR-containing_regulator"/>
</dbReference>
<dbReference type="RefSeq" id="XP_008306087.1">
    <property type="nucleotide sequence ID" value="XM_008307865.3"/>
</dbReference>
<dbReference type="OMA" id="IKNCGMK"/>
<dbReference type="GeneID" id="103377177"/>
<dbReference type="InParanoid" id="A0A3P8WAM1"/>
<sequence>MAENICQFYREFCAENQIKTNPYILQILQERNPNGEFALKLRGNQRLRQVQRLSDDDVLVLCKSLQRLSCVTDLDIKFNNITNAGITHLAELLQQENSRVRTLDLSFNDILTHGAETLSRSLKSNHTLLSLRLSGNKIGNEGSMHMASLLQVNDTLEELELSDCDLATQSVTALAIALKNNPALRCIDISRPLLFSHQEEWAEHWANMLALNSSLVELHLGKTGLTDTGTEKLTRGLRFNHSLRYLDLRCNHVTRDGVHHLTKMLRENQTLELIDLSSNRIEDEGAEYLSEAITSPGCSLKELSVKSNNITTQGLLALTRAIKANTTLTHIYVWGNHLEEPVCKAFRELVSSNRLQPHQTDVSAYEVDGQVFLAEASHCLRRHFYSLDDYGTNTQP</sequence>
<dbReference type="SUPFAM" id="SSF52047">
    <property type="entry name" value="RNI-like"/>
    <property type="match status" value="1"/>
</dbReference>
<name>A0A3P8WAM1_CYNSE</name>
<dbReference type="InterPro" id="IPR001611">
    <property type="entry name" value="Leu-rich_rpt"/>
</dbReference>
<dbReference type="OrthoDB" id="272549at2759"/>
<dbReference type="PANTHER" id="PTHR24111">
    <property type="entry name" value="LEUCINE-RICH REPEAT-CONTAINING PROTEIN 34"/>
    <property type="match status" value="1"/>
</dbReference>
<evidence type="ECO:0000256" key="1">
    <source>
        <dbReference type="ARBA" id="ARBA00022737"/>
    </source>
</evidence>
<keyword evidence="3" id="KW-1185">Reference proteome</keyword>
<reference evidence="2" key="2">
    <citation type="submission" date="2025-08" db="UniProtKB">
        <authorList>
            <consortium name="Ensembl"/>
        </authorList>
    </citation>
    <scope>IDENTIFICATION</scope>
</reference>
<keyword evidence="1" id="KW-0677">Repeat</keyword>
<reference evidence="2 3" key="1">
    <citation type="journal article" date="2014" name="Nat. Genet.">
        <title>Whole-genome sequence of a flatfish provides insights into ZW sex chromosome evolution and adaptation to a benthic lifestyle.</title>
        <authorList>
            <person name="Chen S."/>
            <person name="Zhang G."/>
            <person name="Shao C."/>
            <person name="Huang Q."/>
            <person name="Liu G."/>
            <person name="Zhang P."/>
            <person name="Song W."/>
            <person name="An N."/>
            <person name="Chalopin D."/>
            <person name="Volff J.N."/>
            <person name="Hong Y."/>
            <person name="Li Q."/>
            <person name="Sha Z."/>
            <person name="Zhou H."/>
            <person name="Xie M."/>
            <person name="Yu Q."/>
            <person name="Liu Y."/>
            <person name="Xiang H."/>
            <person name="Wang N."/>
            <person name="Wu K."/>
            <person name="Yang C."/>
            <person name="Zhou Q."/>
            <person name="Liao X."/>
            <person name="Yang L."/>
            <person name="Hu Q."/>
            <person name="Zhang J."/>
            <person name="Meng L."/>
            <person name="Jin L."/>
            <person name="Tian Y."/>
            <person name="Lian J."/>
            <person name="Yang J."/>
            <person name="Miao G."/>
            <person name="Liu S."/>
            <person name="Liang Z."/>
            <person name="Yan F."/>
            <person name="Li Y."/>
            <person name="Sun B."/>
            <person name="Zhang H."/>
            <person name="Zhang J."/>
            <person name="Zhu Y."/>
            <person name="Du M."/>
            <person name="Zhao Y."/>
            <person name="Schartl M."/>
            <person name="Tang Q."/>
            <person name="Wang J."/>
        </authorList>
    </citation>
    <scope>NUCLEOTIDE SEQUENCE</scope>
</reference>
<dbReference type="GeneTree" id="ENSGT00940000156456"/>
<dbReference type="SMART" id="SM00368">
    <property type="entry name" value="LRR_RI"/>
    <property type="match status" value="9"/>
</dbReference>
<dbReference type="STRING" id="244447.ENSCSEP00000024513"/>
<organism evidence="2 3">
    <name type="scientific">Cynoglossus semilaevis</name>
    <name type="common">Tongue sole</name>
    <dbReference type="NCBI Taxonomy" id="244447"/>
    <lineage>
        <taxon>Eukaryota</taxon>
        <taxon>Metazoa</taxon>
        <taxon>Chordata</taxon>
        <taxon>Craniata</taxon>
        <taxon>Vertebrata</taxon>
        <taxon>Euteleostomi</taxon>
        <taxon>Actinopterygii</taxon>
        <taxon>Neopterygii</taxon>
        <taxon>Teleostei</taxon>
        <taxon>Neoteleostei</taxon>
        <taxon>Acanthomorphata</taxon>
        <taxon>Carangaria</taxon>
        <taxon>Pleuronectiformes</taxon>
        <taxon>Pleuronectoidei</taxon>
        <taxon>Cynoglossidae</taxon>
        <taxon>Cynoglossinae</taxon>
        <taxon>Cynoglossus</taxon>
    </lineage>
</organism>
<protein>
    <submittedName>
        <fullName evidence="2">Leucine rich repeat containing 34</fullName>
    </submittedName>
</protein>